<evidence type="ECO:0000256" key="12">
    <source>
        <dbReference type="SAM" id="Phobius"/>
    </source>
</evidence>
<keyword evidence="11 12" id="KW-0472">Membrane</keyword>
<dbReference type="PROSITE" id="PS50885">
    <property type="entry name" value="HAMP"/>
    <property type="match status" value="1"/>
</dbReference>
<evidence type="ECO:0000313" key="15">
    <source>
        <dbReference type="Proteomes" id="UP001169242"/>
    </source>
</evidence>
<keyword evidence="3" id="KW-0597">Phosphoprotein</keyword>
<dbReference type="Pfam" id="PF06580">
    <property type="entry name" value="His_kinase"/>
    <property type="match status" value="1"/>
</dbReference>
<evidence type="ECO:0000256" key="9">
    <source>
        <dbReference type="ARBA" id="ARBA00022989"/>
    </source>
</evidence>
<protein>
    <submittedName>
        <fullName evidence="14">Histidine kinase</fullName>
    </submittedName>
</protein>
<dbReference type="Gene3D" id="6.10.340.10">
    <property type="match status" value="1"/>
</dbReference>
<comment type="caution">
    <text evidence="14">The sequence shown here is derived from an EMBL/GenBank/DDBJ whole genome shotgun (WGS) entry which is preliminary data.</text>
</comment>
<accession>A0AA42DMW6</accession>
<keyword evidence="7 14" id="KW-0418">Kinase</keyword>
<dbReference type="Gene3D" id="3.30.565.10">
    <property type="entry name" value="Histidine kinase-like ATPase, C-terminal domain"/>
    <property type="match status" value="1"/>
</dbReference>
<dbReference type="RefSeq" id="WP_271012126.1">
    <property type="nucleotide sequence ID" value="NZ_JAQIFT010000040.1"/>
</dbReference>
<dbReference type="Proteomes" id="UP001169242">
    <property type="component" value="Unassembled WGS sequence"/>
</dbReference>
<proteinExistence type="predicted"/>
<dbReference type="GO" id="GO:0005524">
    <property type="term" value="F:ATP binding"/>
    <property type="evidence" value="ECO:0007669"/>
    <property type="project" value="UniProtKB-KW"/>
</dbReference>
<organism evidence="14 15">
    <name type="scientific">Holtiella tumoricola</name>
    <dbReference type="NCBI Taxonomy" id="3018743"/>
    <lineage>
        <taxon>Bacteria</taxon>
        <taxon>Bacillati</taxon>
        <taxon>Bacillota</taxon>
        <taxon>Clostridia</taxon>
        <taxon>Lachnospirales</taxon>
        <taxon>Cellulosilyticaceae</taxon>
        <taxon>Holtiella</taxon>
    </lineage>
</organism>
<dbReference type="GO" id="GO:0005886">
    <property type="term" value="C:plasma membrane"/>
    <property type="evidence" value="ECO:0007669"/>
    <property type="project" value="UniProtKB-SubCell"/>
</dbReference>
<evidence type="ECO:0000256" key="2">
    <source>
        <dbReference type="ARBA" id="ARBA00022475"/>
    </source>
</evidence>
<keyword evidence="15" id="KW-1185">Reference proteome</keyword>
<evidence type="ECO:0000313" key="14">
    <source>
        <dbReference type="EMBL" id="MDA3731802.1"/>
    </source>
</evidence>
<evidence type="ECO:0000256" key="11">
    <source>
        <dbReference type="ARBA" id="ARBA00023136"/>
    </source>
</evidence>
<keyword evidence="10" id="KW-0902">Two-component regulatory system</keyword>
<evidence type="ECO:0000256" key="6">
    <source>
        <dbReference type="ARBA" id="ARBA00022741"/>
    </source>
</evidence>
<keyword evidence="5 12" id="KW-0812">Transmembrane</keyword>
<reference evidence="14" key="1">
    <citation type="journal article" date="2023" name="Int. J. Syst. Evol. Microbiol.">
        <title>&lt;i&gt;Holtiella tumoricola&lt;/i&gt; gen. nov. sp. nov., isolated from a human clinical sample.</title>
        <authorList>
            <person name="Allen-Vercoe E."/>
            <person name="Daigneault M.C."/>
            <person name="Vancuren S.J."/>
            <person name="Cochrane K."/>
            <person name="O'Neal L.L."/>
            <person name="Sankaranarayanan K."/>
            <person name="Lawson P.A."/>
        </authorList>
    </citation>
    <scope>NUCLEOTIDE SEQUENCE</scope>
    <source>
        <strain evidence="14">CC70A</strain>
    </source>
</reference>
<evidence type="ECO:0000256" key="10">
    <source>
        <dbReference type="ARBA" id="ARBA00023012"/>
    </source>
</evidence>
<keyword evidence="4" id="KW-0808">Transferase</keyword>
<dbReference type="InterPro" id="IPR036890">
    <property type="entry name" value="HATPase_C_sf"/>
</dbReference>
<dbReference type="AlphaFoldDB" id="A0AA42DMW6"/>
<dbReference type="GO" id="GO:0000155">
    <property type="term" value="F:phosphorelay sensor kinase activity"/>
    <property type="evidence" value="ECO:0007669"/>
    <property type="project" value="InterPro"/>
</dbReference>
<feature type="transmembrane region" description="Helical" evidence="12">
    <location>
        <begin position="12"/>
        <end position="35"/>
    </location>
</feature>
<evidence type="ECO:0000256" key="5">
    <source>
        <dbReference type="ARBA" id="ARBA00022692"/>
    </source>
</evidence>
<dbReference type="SUPFAM" id="SSF55874">
    <property type="entry name" value="ATPase domain of HSP90 chaperone/DNA topoisomerase II/histidine kinase"/>
    <property type="match status" value="1"/>
</dbReference>
<keyword evidence="8" id="KW-0067">ATP-binding</keyword>
<evidence type="ECO:0000256" key="1">
    <source>
        <dbReference type="ARBA" id="ARBA00004651"/>
    </source>
</evidence>
<keyword evidence="2" id="KW-1003">Cell membrane</keyword>
<comment type="subcellular location">
    <subcellularLocation>
        <location evidence="1">Cell membrane</location>
        <topology evidence="1">Multi-pass membrane protein</topology>
    </subcellularLocation>
</comment>
<gene>
    <name evidence="14" type="ORF">PBV87_09965</name>
</gene>
<dbReference type="InterPro" id="IPR050640">
    <property type="entry name" value="Bact_2-comp_sensor_kinase"/>
</dbReference>
<dbReference type="PANTHER" id="PTHR34220:SF11">
    <property type="entry name" value="SENSOR PROTEIN KINASE HPTS"/>
    <property type="match status" value="1"/>
</dbReference>
<keyword evidence="6" id="KW-0547">Nucleotide-binding</keyword>
<dbReference type="InterPro" id="IPR010559">
    <property type="entry name" value="Sig_transdc_His_kin_internal"/>
</dbReference>
<keyword evidence="9 12" id="KW-1133">Transmembrane helix</keyword>
<evidence type="ECO:0000256" key="7">
    <source>
        <dbReference type="ARBA" id="ARBA00022777"/>
    </source>
</evidence>
<dbReference type="PANTHER" id="PTHR34220">
    <property type="entry name" value="SENSOR HISTIDINE KINASE YPDA"/>
    <property type="match status" value="1"/>
</dbReference>
<evidence type="ECO:0000256" key="4">
    <source>
        <dbReference type="ARBA" id="ARBA00022679"/>
    </source>
</evidence>
<feature type="transmembrane region" description="Helical" evidence="12">
    <location>
        <begin position="245"/>
        <end position="263"/>
    </location>
</feature>
<evidence type="ECO:0000256" key="3">
    <source>
        <dbReference type="ARBA" id="ARBA00022553"/>
    </source>
</evidence>
<feature type="domain" description="HAMP" evidence="13">
    <location>
        <begin position="269"/>
        <end position="321"/>
    </location>
</feature>
<dbReference type="InterPro" id="IPR003660">
    <property type="entry name" value="HAMP_dom"/>
</dbReference>
<dbReference type="EMBL" id="JAQIFT010000040">
    <property type="protein sequence ID" value="MDA3731802.1"/>
    <property type="molecule type" value="Genomic_DNA"/>
</dbReference>
<sequence>MKIRKAKLANKVLAIYLVSHFMIALSILAIMGVGLRTIRDNFIQRYKTNAMQHMEYFDEELLNLQNLVMYMMQSENVLVLSNQYEQLSDYEKINKKKQAKEELNILNNQYKWTSDIGIYIPQQDLWITSLEWFRPDEAIKDIEEPGLYFLQDTLYLLEKYENKNEYRRGYIKLDQYELIRLMEKMKFNEEVYIEALLNGEKLEIAPFNVQQANKTSREMVIKSSLYPIAFHIYLPSRFIEFGHEFYLLSLLALILLCFITIKFTKYLNRAIHKPLQNVVSHIENMNVHNFNQQAKHEGIDEFEYVTQSFNKAKGLLENYIKKSYEQAIDMKQMELSHLQGQIKPHFLYNCFFNISNMCKTYDVEKIEQLTLGLAKYYRYITRTSYEFVKLEEEYEHMKNYIGIQQIRFEDRVQIEMDPLPDNLKNVYVPRLILQPVVENAYKYVFEKIEAGGKLHINVREQAHFILIQVEDNGTFISLEQIEALQIRLKACENPVTGLINIKKRLHYIHEKNDIVVSQGEMGGLAIILQIYSEK</sequence>
<evidence type="ECO:0000256" key="8">
    <source>
        <dbReference type="ARBA" id="ARBA00022840"/>
    </source>
</evidence>
<name>A0AA42DMW6_9FIRM</name>
<evidence type="ECO:0000259" key="13">
    <source>
        <dbReference type="PROSITE" id="PS50885"/>
    </source>
</evidence>